<dbReference type="Proteomes" id="UP001164929">
    <property type="component" value="Chromosome 13"/>
</dbReference>
<keyword evidence="2" id="KW-1185">Reference proteome</keyword>
<sequence length="42" mass="4864">MGFNFQVLNAISIWAVRFPPSLSLSFKFYLSLCLTFSNIVKY</sequence>
<accession>A0AAD6M064</accession>
<reference evidence="1" key="1">
    <citation type="journal article" date="2023" name="Mol. Ecol. Resour.">
        <title>Chromosome-level genome assembly of a triploid poplar Populus alba 'Berolinensis'.</title>
        <authorList>
            <person name="Chen S."/>
            <person name="Yu Y."/>
            <person name="Wang X."/>
            <person name="Wang S."/>
            <person name="Zhang T."/>
            <person name="Zhou Y."/>
            <person name="He R."/>
            <person name="Meng N."/>
            <person name="Wang Y."/>
            <person name="Liu W."/>
            <person name="Liu Z."/>
            <person name="Liu J."/>
            <person name="Guo Q."/>
            <person name="Huang H."/>
            <person name="Sederoff R.R."/>
            <person name="Wang G."/>
            <person name="Qu G."/>
            <person name="Chen S."/>
        </authorList>
    </citation>
    <scope>NUCLEOTIDE SEQUENCE</scope>
    <source>
        <strain evidence="1">SC-2020</strain>
    </source>
</reference>
<comment type="caution">
    <text evidence="1">The sequence shown here is derived from an EMBL/GenBank/DDBJ whole genome shotgun (WGS) entry which is preliminary data.</text>
</comment>
<protein>
    <submittedName>
        <fullName evidence="1">Uncharacterized protein</fullName>
    </submittedName>
</protein>
<gene>
    <name evidence="1" type="ORF">NC653_031692</name>
</gene>
<dbReference type="EMBL" id="JAQIZT010000013">
    <property type="protein sequence ID" value="KAJ6975944.1"/>
    <property type="molecule type" value="Genomic_DNA"/>
</dbReference>
<dbReference type="AlphaFoldDB" id="A0AAD6M064"/>
<evidence type="ECO:0000313" key="1">
    <source>
        <dbReference type="EMBL" id="KAJ6975944.1"/>
    </source>
</evidence>
<evidence type="ECO:0000313" key="2">
    <source>
        <dbReference type="Proteomes" id="UP001164929"/>
    </source>
</evidence>
<name>A0AAD6M064_9ROSI</name>
<organism evidence="1 2">
    <name type="scientific">Populus alba x Populus x berolinensis</name>
    <dbReference type="NCBI Taxonomy" id="444605"/>
    <lineage>
        <taxon>Eukaryota</taxon>
        <taxon>Viridiplantae</taxon>
        <taxon>Streptophyta</taxon>
        <taxon>Embryophyta</taxon>
        <taxon>Tracheophyta</taxon>
        <taxon>Spermatophyta</taxon>
        <taxon>Magnoliopsida</taxon>
        <taxon>eudicotyledons</taxon>
        <taxon>Gunneridae</taxon>
        <taxon>Pentapetalae</taxon>
        <taxon>rosids</taxon>
        <taxon>fabids</taxon>
        <taxon>Malpighiales</taxon>
        <taxon>Salicaceae</taxon>
        <taxon>Saliceae</taxon>
        <taxon>Populus</taxon>
    </lineage>
</organism>
<proteinExistence type="predicted"/>